<reference evidence="1 2" key="1">
    <citation type="submission" date="2020-02" db="EMBL/GenBank/DDBJ databases">
        <authorList>
            <person name="Criscuolo A."/>
        </authorList>
    </citation>
    <scope>NUCLEOTIDE SEQUENCE [LARGE SCALE GENOMIC DNA]</scope>
    <source>
        <strain evidence="1">CECT7796</strain>
    </source>
</reference>
<dbReference type="Proteomes" id="UP000474567">
    <property type="component" value="Unassembled WGS sequence"/>
</dbReference>
<sequence length="81" mass="8740">MSFVVIVLGITGAFATTSMQRLPKDKPPVIGYLVDAQGLCRDVSINCGTLSPFLCRLYGTTGPIAYEKDDNGTCVIPLYRP</sequence>
<gene>
    <name evidence="1" type="ORF">FLACOL7796_04269</name>
</gene>
<protein>
    <submittedName>
        <fullName evidence="1">Uncharacterized protein</fullName>
    </submittedName>
</protein>
<evidence type="ECO:0000313" key="2">
    <source>
        <dbReference type="Proteomes" id="UP000474567"/>
    </source>
</evidence>
<keyword evidence="2" id="KW-1185">Reference proteome</keyword>
<dbReference type="EMBL" id="CADCST010000136">
    <property type="protein sequence ID" value="CAA9202435.1"/>
    <property type="molecule type" value="Genomic_DNA"/>
</dbReference>
<proteinExistence type="predicted"/>
<accession>A0ABM8KP68</accession>
<comment type="caution">
    <text evidence="1">The sequence shown here is derived from an EMBL/GenBank/DDBJ whole genome shotgun (WGS) entry which is preliminary data.</text>
</comment>
<evidence type="ECO:0000313" key="1">
    <source>
        <dbReference type="EMBL" id="CAA9202435.1"/>
    </source>
</evidence>
<name>A0ABM8KP68_9FLAO</name>
<organism evidence="1 2">
    <name type="scientific">Flavobacterium collinsii</name>
    <dbReference type="NCBI Taxonomy" id="1114861"/>
    <lineage>
        <taxon>Bacteria</taxon>
        <taxon>Pseudomonadati</taxon>
        <taxon>Bacteroidota</taxon>
        <taxon>Flavobacteriia</taxon>
        <taxon>Flavobacteriales</taxon>
        <taxon>Flavobacteriaceae</taxon>
        <taxon>Flavobacterium</taxon>
    </lineage>
</organism>